<dbReference type="Proteomes" id="UP000479692">
    <property type="component" value="Unassembled WGS sequence"/>
</dbReference>
<evidence type="ECO:0000313" key="2">
    <source>
        <dbReference type="EMBL" id="MUV14417.1"/>
    </source>
</evidence>
<dbReference type="RefSeq" id="WP_156641707.1">
    <property type="nucleotide sequence ID" value="NZ_WOXT01000002.1"/>
</dbReference>
<gene>
    <name evidence="2" type="ORF">GN331_09385</name>
</gene>
<sequence>MKRKALGFTLLELMITVGIVAALAAMAVAGYGFATMKTRRAAAQGCLTEAAGALERYYTTAMTYQGGGWPDCSADVRQHYAIEFDTGSPAATSFTLRARPLGAQQKDKCGTMTLTNRNVRTPTTSGCW</sequence>
<dbReference type="EMBL" id="WOXT01000002">
    <property type="protein sequence ID" value="MUV14417.1"/>
    <property type="molecule type" value="Genomic_DNA"/>
</dbReference>
<evidence type="ECO:0000313" key="3">
    <source>
        <dbReference type="Proteomes" id="UP000479692"/>
    </source>
</evidence>
<dbReference type="Pfam" id="PF16732">
    <property type="entry name" value="ComP_DUS"/>
    <property type="match status" value="1"/>
</dbReference>
<accession>A0A7C9HMD5</accession>
<dbReference type="NCBIfam" id="TIGR02532">
    <property type="entry name" value="IV_pilin_GFxxxE"/>
    <property type="match status" value="1"/>
</dbReference>
<dbReference type="GO" id="GO:0043683">
    <property type="term" value="P:type IV pilus assembly"/>
    <property type="evidence" value="ECO:0007669"/>
    <property type="project" value="InterPro"/>
</dbReference>
<keyword evidence="1" id="KW-1133">Transmembrane helix</keyword>
<dbReference type="InterPro" id="IPR031982">
    <property type="entry name" value="PilE-like"/>
</dbReference>
<comment type="caution">
    <text evidence="2">The sequence shown here is derived from an EMBL/GenBank/DDBJ whole genome shotgun (WGS) entry which is preliminary data.</text>
</comment>
<dbReference type="AlphaFoldDB" id="A0A7C9HMD5"/>
<keyword evidence="1" id="KW-0472">Membrane</keyword>
<organism evidence="2 3">
    <name type="scientific">Noviluteimonas gilva</name>
    <dbReference type="NCBI Taxonomy" id="2682097"/>
    <lineage>
        <taxon>Bacteria</taxon>
        <taxon>Pseudomonadati</taxon>
        <taxon>Pseudomonadota</taxon>
        <taxon>Gammaproteobacteria</taxon>
        <taxon>Lysobacterales</taxon>
        <taxon>Lysobacteraceae</taxon>
        <taxon>Noviluteimonas</taxon>
    </lineage>
</organism>
<proteinExistence type="predicted"/>
<keyword evidence="3" id="KW-1185">Reference proteome</keyword>
<protein>
    <submittedName>
        <fullName evidence="2">Prepilin-type N-terminal cleavage/methylation domain-containing protein</fullName>
    </submittedName>
</protein>
<dbReference type="Gene3D" id="3.30.700.10">
    <property type="entry name" value="Glycoprotein, Type 4 Pilin"/>
    <property type="match status" value="1"/>
</dbReference>
<dbReference type="SUPFAM" id="SSF54523">
    <property type="entry name" value="Pili subunits"/>
    <property type="match status" value="1"/>
</dbReference>
<dbReference type="Pfam" id="PF07963">
    <property type="entry name" value="N_methyl"/>
    <property type="match status" value="1"/>
</dbReference>
<dbReference type="InterPro" id="IPR045584">
    <property type="entry name" value="Pilin-like"/>
</dbReference>
<evidence type="ECO:0000256" key="1">
    <source>
        <dbReference type="SAM" id="Phobius"/>
    </source>
</evidence>
<reference evidence="2 3" key="1">
    <citation type="submission" date="2019-12" db="EMBL/GenBank/DDBJ databases">
        <authorList>
            <person name="Xu J."/>
        </authorList>
    </citation>
    <scope>NUCLEOTIDE SEQUENCE [LARGE SCALE GENOMIC DNA]</scope>
    <source>
        <strain evidence="2 3">HX-5-24</strain>
    </source>
</reference>
<keyword evidence="1" id="KW-0812">Transmembrane</keyword>
<name>A0A7C9HMD5_9GAMM</name>
<dbReference type="InterPro" id="IPR012902">
    <property type="entry name" value="N_methyl_site"/>
</dbReference>
<feature type="transmembrane region" description="Helical" evidence="1">
    <location>
        <begin position="6"/>
        <end position="34"/>
    </location>
</feature>